<dbReference type="InterPro" id="IPR001863">
    <property type="entry name" value="Glypican"/>
</dbReference>
<dbReference type="GO" id="GO:0005886">
    <property type="term" value="C:plasma membrane"/>
    <property type="evidence" value="ECO:0007669"/>
    <property type="project" value="UniProtKB-SubCell"/>
</dbReference>
<evidence type="ECO:0000256" key="1">
    <source>
        <dbReference type="ARBA" id="ARBA00004609"/>
    </source>
</evidence>
<evidence type="ECO:0000256" key="3">
    <source>
        <dbReference type="ARBA" id="ARBA00022475"/>
    </source>
</evidence>
<keyword evidence="3" id="KW-1003">Cell membrane</keyword>
<evidence type="ECO:0000256" key="8">
    <source>
        <dbReference type="ARBA" id="ARBA00023180"/>
    </source>
</evidence>
<sequence length="100" mass="11162">AKLMSELDHPWRNYVDSLEKIVAAVRQDNSPQGLSIDDALKGFHRRVSEAIMFATENIIDIKAKSELYCGPVELTAKSTNADGQDDRLTSYQSIEPQPVI</sequence>
<dbReference type="AlphaFoldDB" id="A0A1B6GA82"/>
<comment type="subcellular location">
    <subcellularLocation>
        <location evidence="1">Cell membrane</location>
        <topology evidence="1">Lipid-anchor</topology>
        <topology evidence="1">GPI-anchor</topology>
    </subcellularLocation>
</comment>
<evidence type="ECO:0000256" key="11">
    <source>
        <dbReference type="SAM" id="MobiDB-lite"/>
    </source>
</evidence>
<organism evidence="12">
    <name type="scientific">Cuerna arida</name>
    <dbReference type="NCBI Taxonomy" id="1464854"/>
    <lineage>
        <taxon>Eukaryota</taxon>
        <taxon>Metazoa</taxon>
        <taxon>Ecdysozoa</taxon>
        <taxon>Arthropoda</taxon>
        <taxon>Hexapoda</taxon>
        <taxon>Insecta</taxon>
        <taxon>Pterygota</taxon>
        <taxon>Neoptera</taxon>
        <taxon>Paraneoptera</taxon>
        <taxon>Hemiptera</taxon>
        <taxon>Auchenorrhyncha</taxon>
        <taxon>Membracoidea</taxon>
        <taxon>Cicadellidae</taxon>
        <taxon>Cicadellinae</taxon>
        <taxon>Proconiini</taxon>
        <taxon>Cuerna</taxon>
    </lineage>
</organism>
<evidence type="ECO:0000313" key="12">
    <source>
        <dbReference type="EMBL" id="JAS59347.1"/>
    </source>
</evidence>
<gene>
    <name evidence="12" type="ORF">g.326</name>
</gene>
<feature type="region of interest" description="Disordered" evidence="11">
    <location>
        <begin position="78"/>
        <end position="100"/>
    </location>
</feature>
<proteinExistence type="inferred from homology"/>
<feature type="compositionally biased region" description="Polar residues" evidence="11">
    <location>
        <begin position="89"/>
        <end position="100"/>
    </location>
</feature>
<dbReference type="Pfam" id="PF01153">
    <property type="entry name" value="Glypican"/>
    <property type="match status" value="1"/>
</dbReference>
<comment type="similarity">
    <text evidence="2">Belongs to the glypican family.</text>
</comment>
<reference evidence="12" key="1">
    <citation type="submission" date="2015-11" db="EMBL/GenBank/DDBJ databases">
        <title>De novo transcriptome assembly of four potential Pierce s Disease insect vectors from Arizona vineyards.</title>
        <authorList>
            <person name="Tassone E.E."/>
        </authorList>
    </citation>
    <scope>NUCLEOTIDE SEQUENCE</scope>
</reference>
<evidence type="ECO:0000256" key="4">
    <source>
        <dbReference type="ARBA" id="ARBA00022622"/>
    </source>
</evidence>
<keyword evidence="10" id="KW-0449">Lipoprotein</keyword>
<evidence type="ECO:0000256" key="7">
    <source>
        <dbReference type="ARBA" id="ARBA00023136"/>
    </source>
</evidence>
<evidence type="ECO:0000256" key="9">
    <source>
        <dbReference type="ARBA" id="ARBA00023207"/>
    </source>
</evidence>
<evidence type="ECO:0000256" key="10">
    <source>
        <dbReference type="ARBA" id="ARBA00023288"/>
    </source>
</evidence>
<feature type="non-terminal residue" evidence="12">
    <location>
        <position position="100"/>
    </location>
</feature>
<keyword evidence="5" id="KW-0732">Signal</keyword>
<keyword evidence="6" id="KW-0654">Proteoglycan</keyword>
<evidence type="ECO:0000256" key="2">
    <source>
        <dbReference type="ARBA" id="ARBA00010260"/>
    </source>
</evidence>
<accession>A0A1B6GA82</accession>
<dbReference type="GO" id="GO:0009966">
    <property type="term" value="P:regulation of signal transduction"/>
    <property type="evidence" value="ECO:0007669"/>
    <property type="project" value="InterPro"/>
</dbReference>
<feature type="non-terminal residue" evidence="12">
    <location>
        <position position="1"/>
    </location>
</feature>
<evidence type="ECO:0000256" key="6">
    <source>
        <dbReference type="ARBA" id="ARBA00022974"/>
    </source>
</evidence>
<evidence type="ECO:0000256" key="5">
    <source>
        <dbReference type="ARBA" id="ARBA00022729"/>
    </source>
</evidence>
<protein>
    <submittedName>
        <fullName evidence="12">Uncharacterized protein</fullName>
    </submittedName>
</protein>
<dbReference type="EMBL" id="GECZ01010422">
    <property type="protein sequence ID" value="JAS59347.1"/>
    <property type="molecule type" value="Transcribed_RNA"/>
</dbReference>
<keyword evidence="9" id="KW-0357">Heparan sulfate</keyword>
<keyword evidence="8" id="KW-0325">Glycoprotein</keyword>
<dbReference type="GO" id="GO:0098552">
    <property type="term" value="C:side of membrane"/>
    <property type="evidence" value="ECO:0007669"/>
    <property type="project" value="UniProtKB-KW"/>
</dbReference>
<name>A0A1B6GA82_9HEMI</name>
<keyword evidence="4" id="KW-0336">GPI-anchor</keyword>
<keyword evidence="7" id="KW-0472">Membrane</keyword>